<evidence type="ECO:0000256" key="1">
    <source>
        <dbReference type="SAM" id="MobiDB-lite"/>
    </source>
</evidence>
<feature type="region of interest" description="Disordered" evidence="1">
    <location>
        <begin position="49"/>
        <end position="85"/>
    </location>
</feature>
<gene>
    <name evidence="2" type="ORF">V6N12_062602</name>
</gene>
<feature type="compositionally biased region" description="Basic residues" evidence="1">
    <location>
        <begin position="52"/>
        <end position="64"/>
    </location>
</feature>
<sequence>MELIDVGPRSEVPRAGKAVTIELNGEQRRIRQLSEINLSISSPVERCEAKRRLNKKGRGRPRKKPLPEQGIANASLSDPDFIQRQ</sequence>
<proteinExistence type="predicted"/>
<evidence type="ECO:0000313" key="2">
    <source>
        <dbReference type="EMBL" id="KAK8574925.1"/>
    </source>
</evidence>
<keyword evidence="3" id="KW-1185">Reference proteome</keyword>
<reference evidence="2 3" key="1">
    <citation type="journal article" date="2024" name="G3 (Bethesda)">
        <title>Genome assembly of Hibiscus sabdariffa L. provides insights into metabolisms of medicinal natural products.</title>
        <authorList>
            <person name="Kim T."/>
        </authorList>
    </citation>
    <scope>NUCLEOTIDE SEQUENCE [LARGE SCALE GENOMIC DNA]</scope>
    <source>
        <strain evidence="2">TK-2024</strain>
        <tissue evidence="2">Old leaves</tissue>
    </source>
</reference>
<dbReference type="Proteomes" id="UP001472677">
    <property type="component" value="Unassembled WGS sequence"/>
</dbReference>
<comment type="caution">
    <text evidence="2">The sequence shown here is derived from an EMBL/GenBank/DDBJ whole genome shotgun (WGS) entry which is preliminary data.</text>
</comment>
<accession>A0ABR2F9B5</accession>
<protein>
    <submittedName>
        <fullName evidence="2">Uncharacterized protein</fullName>
    </submittedName>
</protein>
<dbReference type="EMBL" id="JBBPBM010000007">
    <property type="protein sequence ID" value="KAK8574925.1"/>
    <property type="molecule type" value="Genomic_DNA"/>
</dbReference>
<name>A0ABR2F9B5_9ROSI</name>
<organism evidence="2 3">
    <name type="scientific">Hibiscus sabdariffa</name>
    <name type="common">roselle</name>
    <dbReference type="NCBI Taxonomy" id="183260"/>
    <lineage>
        <taxon>Eukaryota</taxon>
        <taxon>Viridiplantae</taxon>
        <taxon>Streptophyta</taxon>
        <taxon>Embryophyta</taxon>
        <taxon>Tracheophyta</taxon>
        <taxon>Spermatophyta</taxon>
        <taxon>Magnoliopsida</taxon>
        <taxon>eudicotyledons</taxon>
        <taxon>Gunneridae</taxon>
        <taxon>Pentapetalae</taxon>
        <taxon>rosids</taxon>
        <taxon>malvids</taxon>
        <taxon>Malvales</taxon>
        <taxon>Malvaceae</taxon>
        <taxon>Malvoideae</taxon>
        <taxon>Hibiscus</taxon>
    </lineage>
</organism>
<evidence type="ECO:0000313" key="3">
    <source>
        <dbReference type="Proteomes" id="UP001472677"/>
    </source>
</evidence>